<feature type="transmembrane region" description="Helical" evidence="5">
    <location>
        <begin position="193"/>
        <end position="214"/>
    </location>
</feature>
<feature type="region of interest" description="Disordered" evidence="4">
    <location>
        <begin position="606"/>
        <end position="646"/>
    </location>
</feature>
<feature type="transmembrane region" description="Helical" evidence="5">
    <location>
        <begin position="278"/>
        <end position="299"/>
    </location>
</feature>
<keyword evidence="5" id="KW-0812">Transmembrane</keyword>
<dbReference type="Proteomes" id="UP000034643">
    <property type="component" value="Unassembled WGS sequence"/>
</dbReference>
<keyword evidence="2 3" id="KW-0802">TPR repeat</keyword>
<dbReference type="Pfam" id="PF14559">
    <property type="entry name" value="TPR_19"/>
    <property type="match status" value="1"/>
</dbReference>
<dbReference type="PANTHER" id="PTHR44943">
    <property type="entry name" value="CELLULOSE SYNTHASE OPERON PROTEIN C"/>
    <property type="match status" value="1"/>
</dbReference>
<feature type="compositionally biased region" description="Pro residues" evidence="4">
    <location>
        <begin position="620"/>
        <end position="634"/>
    </location>
</feature>
<dbReference type="AlphaFoldDB" id="A0A0G1NUJ3"/>
<proteinExistence type="predicted"/>
<keyword evidence="5" id="KW-0472">Membrane</keyword>
<protein>
    <submittedName>
        <fullName evidence="6">Uncharacterized protein</fullName>
    </submittedName>
</protein>
<dbReference type="EMBL" id="LCLV01000007">
    <property type="protein sequence ID" value="KKU24374.1"/>
    <property type="molecule type" value="Genomic_DNA"/>
</dbReference>
<feature type="transmembrane region" description="Helical" evidence="5">
    <location>
        <begin position="9"/>
        <end position="30"/>
    </location>
</feature>
<dbReference type="PANTHER" id="PTHR44943:SF8">
    <property type="entry name" value="TPR REPEAT-CONTAINING PROTEIN MJ0263"/>
    <property type="match status" value="1"/>
</dbReference>
<keyword evidence="5" id="KW-1133">Transmembrane helix</keyword>
<evidence type="ECO:0000256" key="2">
    <source>
        <dbReference type="ARBA" id="ARBA00022803"/>
    </source>
</evidence>
<dbReference type="Gene3D" id="1.25.40.10">
    <property type="entry name" value="Tetratricopeptide repeat domain"/>
    <property type="match status" value="1"/>
</dbReference>
<dbReference type="InterPro" id="IPR019734">
    <property type="entry name" value="TPR_rpt"/>
</dbReference>
<evidence type="ECO:0000256" key="5">
    <source>
        <dbReference type="SAM" id="Phobius"/>
    </source>
</evidence>
<accession>A0A0G1NUJ3</accession>
<evidence type="ECO:0000313" key="6">
    <source>
        <dbReference type="EMBL" id="KKU24374.1"/>
    </source>
</evidence>
<comment type="caution">
    <text evidence="6">The sequence shown here is derived from an EMBL/GenBank/DDBJ whole genome shotgun (WGS) entry which is preliminary data.</text>
</comment>
<feature type="transmembrane region" description="Helical" evidence="5">
    <location>
        <begin position="123"/>
        <end position="145"/>
    </location>
</feature>
<evidence type="ECO:0000256" key="3">
    <source>
        <dbReference type="PROSITE-ProRule" id="PRU00339"/>
    </source>
</evidence>
<feature type="transmembrane region" description="Helical" evidence="5">
    <location>
        <begin position="91"/>
        <end position="111"/>
    </location>
</feature>
<feature type="transmembrane region" description="Helical" evidence="5">
    <location>
        <begin position="36"/>
        <end position="55"/>
    </location>
</feature>
<evidence type="ECO:0000256" key="4">
    <source>
        <dbReference type="SAM" id="MobiDB-lite"/>
    </source>
</evidence>
<sequence length="646" mass="69353">MYLAKLEKYILYLTIFLAPVAFIDLFSNFFDIPKVLVLALGVALTLLIVAVRALLGGKLTVGLSNFDFPLLLLLVAYLLSAFIRTPNKMDAFFFPGAATIIAAGVLLYFLVNSVGTNKKALGATLFLSGTLVSVFYLLAAAGILAKISFLPQFVKDSSFSPLGGLLPQALFVGILLPIGIALVLAEKEAVRKLFFSASLAVTTLALAVTIFNILPGKPNSPALPPYATSWVVAIESLKQSPLLGVGPGNYLTAFSRFKPLEYNATPLWAVRFTTATNFPLTLLTEAGLLALAALVLIYWKVLKGLREKLSGGFDYEKGLFVSLALSLVLLLIFPASIPLLVLTFVLLAANARVNEVTIPLSAGGAVGSRLPAAILTLPVIVGLGILGYYGGRAFLAEYQFRRAINFLVANDGKGSYDTLIATIGLNPYVDRYHASYAQVNLALARAIAQNEEITDADRTTISQLIQQAIREGRATVTLNPQRAGNWENLGRTYQSIMAFATGADAFAITSFNQAVALDPTNPNLRIALGGIFYSLGRYDEAVRTFELAVLSKPDLANGHYNLAIALREKGNLEDAIAQLNAVLSLVEKDSEDYNLVKTEIENLEKKLPAKEAEGTESLTPPTPAEEPVLKPPLTLPEEATPPATGQ</sequence>
<feature type="transmembrane region" description="Helical" evidence="5">
    <location>
        <begin position="319"/>
        <end position="349"/>
    </location>
</feature>
<dbReference type="SMART" id="SM00028">
    <property type="entry name" value="TPR"/>
    <property type="match status" value="3"/>
</dbReference>
<dbReference type="SUPFAM" id="SSF48452">
    <property type="entry name" value="TPR-like"/>
    <property type="match status" value="1"/>
</dbReference>
<evidence type="ECO:0000256" key="1">
    <source>
        <dbReference type="ARBA" id="ARBA00022737"/>
    </source>
</evidence>
<dbReference type="InterPro" id="IPR051685">
    <property type="entry name" value="Ycf3/AcsC/BcsC/TPR_MFPF"/>
</dbReference>
<feature type="transmembrane region" description="Helical" evidence="5">
    <location>
        <begin position="369"/>
        <end position="391"/>
    </location>
</feature>
<dbReference type="PROSITE" id="PS50005">
    <property type="entry name" value="TPR"/>
    <property type="match status" value="1"/>
</dbReference>
<dbReference type="InterPro" id="IPR011990">
    <property type="entry name" value="TPR-like_helical_dom_sf"/>
</dbReference>
<feature type="transmembrane region" description="Helical" evidence="5">
    <location>
        <begin position="67"/>
        <end position="85"/>
    </location>
</feature>
<feature type="repeat" description="TPR" evidence="3">
    <location>
        <begin position="522"/>
        <end position="555"/>
    </location>
</feature>
<reference evidence="6 7" key="1">
    <citation type="journal article" date="2015" name="Nature">
        <title>rRNA introns, odd ribosomes, and small enigmatic genomes across a large radiation of phyla.</title>
        <authorList>
            <person name="Brown C.T."/>
            <person name="Hug L.A."/>
            <person name="Thomas B.C."/>
            <person name="Sharon I."/>
            <person name="Castelle C.J."/>
            <person name="Singh A."/>
            <person name="Wilkins M.J."/>
            <person name="Williams K.H."/>
            <person name="Banfield J.F."/>
        </authorList>
    </citation>
    <scope>NUCLEOTIDE SEQUENCE [LARGE SCALE GENOMIC DNA]</scope>
</reference>
<keyword evidence="1" id="KW-0677">Repeat</keyword>
<organism evidence="6 7">
    <name type="scientific">Candidatus Woesebacteria bacterium GW2011_GWF1_46_13</name>
    <dbReference type="NCBI Taxonomy" id="1618602"/>
    <lineage>
        <taxon>Bacteria</taxon>
        <taxon>Candidatus Woeseibacteriota</taxon>
    </lineage>
</organism>
<gene>
    <name evidence="6" type="ORF">UX34_C0007G0027</name>
</gene>
<name>A0A0G1NUJ3_9BACT</name>
<feature type="compositionally biased region" description="Low complexity" evidence="4">
    <location>
        <begin position="635"/>
        <end position="646"/>
    </location>
</feature>
<feature type="transmembrane region" description="Helical" evidence="5">
    <location>
        <begin position="165"/>
        <end position="184"/>
    </location>
</feature>
<evidence type="ECO:0000313" key="7">
    <source>
        <dbReference type="Proteomes" id="UP000034643"/>
    </source>
</evidence>